<dbReference type="AlphaFoldDB" id="A0A0D2X313"/>
<dbReference type="EMBL" id="KE346365">
    <property type="protein sequence ID" value="KJE93509.1"/>
    <property type="molecule type" value="Genomic_DNA"/>
</dbReference>
<dbReference type="GO" id="GO:0000981">
    <property type="term" value="F:DNA-binding transcription factor activity, RNA polymerase II-specific"/>
    <property type="evidence" value="ECO:0007669"/>
    <property type="project" value="TreeGrafter"/>
</dbReference>
<feature type="region of interest" description="Disordered" evidence="1">
    <location>
        <begin position="307"/>
        <end position="429"/>
    </location>
</feature>
<feature type="compositionally biased region" description="Polar residues" evidence="1">
    <location>
        <begin position="513"/>
        <end position="535"/>
    </location>
</feature>
<feature type="region of interest" description="Disordered" evidence="1">
    <location>
        <begin position="1"/>
        <end position="48"/>
    </location>
</feature>
<dbReference type="PANTHER" id="PTHR13580:SF9">
    <property type="entry name" value="AXIN1 UP-REGULATED 1, ISOFORM A"/>
    <property type="match status" value="1"/>
</dbReference>
<feature type="compositionally biased region" description="Low complexity" evidence="1">
    <location>
        <begin position="334"/>
        <end position="348"/>
    </location>
</feature>
<protein>
    <recommendedName>
        <fullName evidence="4">Cysteine/serine-rich nuclear protein N-terminal domain-containing protein</fullName>
    </recommendedName>
</protein>
<evidence type="ECO:0008006" key="4">
    <source>
        <dbReference type="Google" id="ProtNLM"/>
    </source>
</evidence>
<gene>
    <name evidence="2" type="ORF">CAOG_004289</name>
</gene>
<feature type="region of interest" description="Disordered" evidence="1">
    <location>
        <begin position="183"/>
        <end position="207"/>
    </location>
</feature>
<dbReference type="GO" id="GO:0005634">
    <property type="term" value="C:nucleus"/>
    <property type="evidence" value="ECO:0007669"/>
    <property type="project" value="TreeGrafter"/>
</dbReference>
<sequence length="645" mass="68237">MKRRFSETDDGSNGSTSQQQQPRKRANPPLLGAAAAAAAGGPASSKRKRVHFSNVQVRYYPRQRSGSCGVPDSGAFTLGLGVWDPSHEDASEAQFGSLDEYEQHLHTQRDSNACFDKIPEEQRMVLLGTPDSPQEAGALQDYQRELEQLEELRHERLFVGCSCGGVSNLDMLDSVLRVGEQQMTEEDDVTGSPGPSNQSKKQQAKANKLAAKLARQRQCMLCVDDDCACHRDGVKCHEDACLCSTTRCRNPVGKFSFNPEVVDIYRQQIFARLGQIPGSAFSNLTAEDDDLESAPTTNAVAINMRASHDHDDDGDDEPSERSSSYDAMSEDSSLEPTEAASTSAEADTQPVTVDQKRKHLPLGASPQKVKSKSKPAQAIAGKSNNNNSNNNTNHATPADVPVDVPADVLRKQRSTSEPQEAPLKNRKANASLVPAAPAAGTTAPAPLGGVVADQYQLFASPPGTPSAELKGKKGVASGAALPAAKVVTRDVAAAAAPTQRNISPIRSRKGKLSNASSVPSGSVDMQSVATPSRQGSHIVSAVVSSPPVHSASTLTPTRSASKGSLQRLASVQESSPPASPTTAHAQSPDASPPSTPPSTRRIKTFPANRDLVPIAVARAALDSSSPRAPRAAPSSPSLQRTPSRR</sequence>
<evidence type="ECO:0000313" key="3">
    <source>
        <dbReference type="Proteomes" id="UP000008743"/>
    </source>
</evidence>
<dbReference type="PANTHER" id="PTHR13580">
    <property type="entry name" value="TGF-BETA INDUCED APOPTOSIS PROTEIN"/>
    <property type="match status" value="1"/>
</dbReference>
<feature type="compositionally biased region" description="Polar residues" evidence="1">
    <location>
        <begin position="553"/>
        <end position="585"/>
    </location>
</feature>
<feature type="compositionally biased region" description="Low complexity" evidence="1">
    <location>
        <begin position="536"/>
        <end position="552"/>
    </location>
</feature>
<dbReference type="InParanoid" id="A0A0D2X313"/>
<evidence type="ECO:0000256" key="1">
    <source>
        <dbReference type="SAM" id="MobiDB-lite"/>
    </source>
</evidence>
<keyword evidence="3" id="KW-1185">Reference proteome</keyword>
<evidence type="ECO:0000313" key="2">
    <source>
        <dbReference type="EMBL" id="KJE93509.1"/>
    </source>
</evidence>
<dbReference type="OrthoDB" id="24786at2759"/>
<feature type="compositionally biased region" description="Low complexity" evidence="1">
    <location>
        <begin position="617"/>
        <end position="637"/>
    </location>
</feature>
<feature type="compositionally biased region" description="Low complexity" evidence="1">
    <location>
        <begin position="196"/>
        <end position="207"/>
    </location>
</feature>
<organism evidence="2 3">
    <name type="scientific">Capsaspora owczarzaki (strain ATCC 30864)</name>
    <dbReference type="NCBI Taxonomy" id="595528"/>
    <lineage>
        <taxon>Eukaryota</taxon>
        <taxon>Filasterea</taxon>
        <taxon>Capsaspora</taxon>
    </lineage>
</organism>
<feature type="compositionally biased region" description="Low complexity" evidence="1">
    <location>
        <begin position="28"/>
        <end position="43"/>
    </location>
</feature>
<dbReference type="GO" id="GO:0043565">
    <property type="term" value="F:sequence-specific DNA binding"/>
    <property type="evidence" value="ECO:0007669"/>
    <property type="project" value="TreeGrafter"/>
</dbReference>
<proteinExistence type="predicted"/>
<feature type="compositionally biased region" description="Polar residues" evidence="1">
    <location>
        <begin position="11"/>
        <end position="21"/>
    </location>
</feature>
<dbReference type="Proteomes" id="UP000008743">
    <property type="component" value="Unassembled WGS sequence"/>
</dbReference>
<name>A0A0D2X313_CAPO3</name>
<reference evidence="3" key="1">
    <citation type="submission" date="2011-02" db="EMBL/GenBank/DDBJ databases">
        <title>The Genome Sequence of Capsaspora owczarzaki ATCC 30864.</title>
        <authorList>
            <person name="Russ C."/>
            <person name="Cuomo C."/>
            <person name="Burger G."/>
            <person name="Gray M.W."/>
            <person name="Holland P.W.H."/>
            <person name="King N."/>
            <person name="Lang F.B.F."/>
            <person name="Roger A.J."/>
            <person name="Ruiz-Trillo I."/>
            <person name="Young S.K."/>
            <person name="Zeng Q."/>
            <person name="Gargeya S."/>
            <person name="Alvarado L."/>
            <person name="Berlin A."/>
            <person name="Chapman S.B."/>
            <person name="Chen Z."/>
            <person name="Freedman E."/>
            <person name="Gellesch M."/>
            <person name="Goldberg J."/>
            <person name="Griggs A."/>
            <person name="Gujja S."/>
            <person name="Heilman E."/>
            <person name="Heiman D."/>
            <person name="Howarth C."/>
            <person name="Mehta T."/>
            <person name="Neiman D."/>
            <person name="Pearson M."/>
            <person name="Roberts A."/>
            <person name="Saif S."/>
            <person name="Shea T."/>
            <person name="Shenoy N."/>
            <person name="Sisk P."/>
            <person name="Stolte C."/>
            <person name="Sykes S."/>
            <person name="White J."/>
            <person name="Yandava C."/>
            <person name="Haas B."/>
            <person name="Nusbaum C."/>
            <person name="Birren B."/>
        </authorList>
    </citation>
    <scope>NUCLEOTIDE SEQUENCE</scope>
    <source>
        <strain evidence="3">ATCC 30864</strain>
    </source>
</reference>
<dbReference type="InterPro" id="IPR023260">
    <property type="entry name" value="Cys/Ser-rich_nuc_prot"/>
</dbReference>
<dbReference type="RefSeq" id="XP_004348114.1">
    <property type="nucleotide sequence ID" value="XM_004348064.2"/>
</dbReference>
<accession>A0A0D2X313</accession>
<feature type="compositionally biased region" description="Low complexity" evidence="1">
    <location>
        <begin position="383"/>
        <end position="407"/>
    </location>
</feature>
<feature type="region of interest" description="Disordered" evidence="1">
    <location>
        <begin position="492"/>
        <end position="645"/>
    </location>
</feature>